<sequence length="35" mass="3995">MKLCILSRIQLAQHPYQPTHHVGYKSTHPPNTPIS</sequence>
<comment type="caution">
    <text evidence="1">The sequence shown here is derived from an EMBL/GenBank/DDBJ whole genome shotgun (WGS) entry which is preliminary data.</text>
</comment>
<gene>
    <name evidence="1" type="ORF">F383_24064</name>
</gene>
<reference evidence="2" key="1">
    <citation type="submission" date="2014-09" db="EMBL/GenBank/DDBJ databases">
        <authorList>
            <person name="Mudge J."/>
            <person name="Ramaraj T."/>
            <person name="Lindquist I.E."/>
            <person name="Bharti A.K."/>
            <person name="Sundararajan A."/>
            <person name="Cameron C.T."/>
            <person name="Woodward J.E."/>
            <person name="May G.D."/>
            <person name="Brubaker C."/>
            <person name="Broadhvest J."/>
            <person name="Wilkins T.A."/>
        </authorList>
    </citation>
    <scope>NUCLEOTIDE SEQUENCE</scope>
    <source>
        <strain evidence="2">cv. AKA8401</strain>
    </source>
</reference>
<dbReference type="AlphaFoldDB" id="A0A0B0MTH6"/>
<protein>
    <submittedName>
        <fullName evidence="1">ATP synthase 8</fullName>
    </submittedName>
</protein>
<accession>A0A0B0MTH6</accession>
<organism evidence="1 2">
    <name type="scientific">Gossypium arboreum</name>
    <name type="common">Tree cotton</name>
    <name type="synonym">Gossypium nanking</name>
    <dbReference type="NCBI Taxonomy" id="29729"/>
    <lineage>
        <taxon>Eukaryota</taxon>
        <taxon>Viridiplantae</taxon>
        <taxon>Streptophyta</taxon>
        <taxon>Embryophyta</taxon>
        <taxon>Tracheophyta</taxon>
        <taxon>Spermatophyta</taxon>
        <taxon>Magnoliopsida</taxon>
        <taxon>eudicotyledons</taxon>
        <taxon>Gunneridae</taxon>
        <taxon>Pentapetalae</taxon>
        <taxon>rosids</taxon>
        <taxon>malvids</taxon>
        <taxon>Malvales</taxon>
        <taxon>Malvaceae</taxon>
        <taxon>Malvoideae</taxon>
        <taxon>Gossypium</taxon>
    </lineage>
</organism>
<name>A0A0B0MTH6_GOSAR</name>
<proteinExistence type="predicted"/>
<dbReference type="Proteomes" id="UP000032142">
    <property type="component" value="Unassembled WGS sequence"/>
</dbReference>
<evidence type="ECO:0000313" key="1">
    <source>
        <dbReference type="EMBL" id="KHG02779.1"/>
    </source>
</evidence>
<keyword evidence="2" id="KW-1185">Reference proteome</keyword>
<dbReference type="EMBL" id="JRRC01296174">
    <property type="protein sequence ID" value="KHG02779.1"/>
    <property type="molecule type" value="Genomic_DNA"/>
</dbReference>
<evidence type="ECO:0000313" key="2">
    <source>
        <dbReference type="Proteomes" id="UP000032142"/>
    </source>
</evidence>